<name>A0A1F7JB37_9BACT</name>
<dbReference type="PANTHER" id="PTHR36179">
    <property type="entry name" value="LUD_DOM DOMAIN-CONTAINING PROTEIN"/>
    <property type="match status" value="1"/>
</dbReference>
<protein>
    <recommendedName>
        <fullName evidence="1">LUD domain-containing protein</fullName>
    </recommendedName>
</protein>
<reference evidence="2 3" key="1">
    <citation type="journal article" date="2016" name="Nat. Commun.">
        <title>Thousands of microbial genomes shed light on interconnected biogeochemical processes in an aquifer system.</title>
        <authorList>
            <person name="Anantharaman K."/>
            <person name="Brown C.T."/>
            <person name="Hug L.A."/>
            <person name="Sharon I."/>
            <person name="Castelle C.J."/>
            <person name="Probst A.J."/>
            <person name="Thomas B.C."/>
            <person name="Singh A."/>
            <person name="Wilkins M.J."/>
            <person name="Karaoz U."/>
            <person name="Brodie E.L."/>
            <person name="Williams K.H."/>
            <person name="Hubbard S.S."/>
            <person name="Banfield J.F."/>
        </authorList>
    </citation>
    <scope>NUCLEOTIDE SEQUENCE [LARGE SCALE GENOMIC DNA]</scope>
</reference>
<sequence length="205" mass="23200">MNWNILASDESIKKTAKALREKGYEVIVVENGKEALEKIKTIIPKNASVMNGSSVTLEQIGYIDYLKSGAHEWNDLHKKITAEQDQEKRVLLRKQSALSDFYLGSVHALTEEGEFLIASNSGSQLPHVVYTSDNLIFVVGTQKIVPAMPDAFQRLEKYVVPFEDEHMKKLYGTGTRLSKIVVFKHESVYSTRKVRLILVKEKLGF</sequence>
<dbReference type="PANTHER" id="PTHR36179:SF2">
    <property type="entry name" value="LUD DOMAIN-CONTAINING PROTEIN"/>
    <property type="match status" value="1"/>
</dbReference>
<proteinExistence type="predicted"/>
<dbReference type="InterPro" id="IPR003741">
    <property type="entry name" value="LUD_dom"/>
</dbReference>
<feature type="domain" description="LUD" evidence="1">
    <location>
        <begin position="12"/>
        <end position="157"/>
    </location>
</feature>
<dbReference type="Gene3D" id="3.40.50.10420">
    <property type="entry name" value="NagB/RpiA/CoA transferase-like"/>
    <property type="match status" value="1"/>
</dbReference>
<comment type="caution">
    <text evidence="2">The sequence shown here is derived from an EMBL/GenBank/DDBJ whole genome shotgun (WGS) entry which is preliminary data.</text>
</comment>
<dbReference type="SUPFAM" id="SSF100950">
    <property type="entry name" value="NagB/RpiA/CoA transferase-like"/>
    <property type="match status" value="1"/>
</dbReference>
<dbReference type="EMBL" id="MGAT01000013">
    <property type="protein sequence ID" value="OGK52839.1"/>
    <property type="molecule type" value="Genomic_DNA"/>
</dbReference>
<evidence type="ECO:0000259" key="1">
    <source>
        <dbReference type="Pfam" id="PF02589"/>
    </source>
</evidence>
<organism evidence="2 3">
    <name type="scientific">Candidatus Roizmanbacteria bacterium RIFCSPLOWO2_01_FULL_44_13</name>
    <dbReference type="NCBI Taxonomy" id="1802069"/>
    <lineage>
        <taxon>Bacteria</taxon>
        <taxon>Candidatus Roizmaniibacteriota</taxon>
    </lineage>
</organism>
<dbReference type="Pfam" id="PF02589">
    <property type="entry name" value="LUD_dom"/>
    <property type="match status" value="1"/>
</dbReference>
<dbReference type="STRING" id="1802069.A2970_02190"/>
<evidence type="ECO:0000313" key="2">
    <source>
        <dbReference type="EMBL" id="OGK52839.1"/>
    </source>
</evidence>
<accession>A0A1F7JB37</accession>
<dbReference type="InterPro" id="IPR037171">
    <property type="entry name" value="NagB/RpiA_transferase-like"/>
</dbReference>
<gene>
    <name evidence="2" type="ORF">A2970_02190</name>
</gene>
<dbReference type="AlphaFoldDB" id="A0A1F7JB37"/>
<dbReference type="Proteomes" id="UP000178857">
    <property type="component" value="Unassembled WGS sequence"/>
</dbReference>
<dbReference type="InterPro" id="IPR024185">
    <property type="entry name" value="FTHF_cligase-like_sf"/>
</dbReference>
<evidence type="ECO:0000313" key="3">
    <source>
        <dbReference type="Proteomes" id="UP000178857"/>
    </source>
</evidence>